<dbReference type="EMBL" id="KQ415160">
    <property type="protein sequence ID" value="KOC58804.1"/>
    <property type="molecule type" value="Genomic_DNA"/>
</dbReference>
<name>A0A0L7QJP0_9HYME</name>
<evidence type="ECO:0000313" key="2">
    <source>
        <dbReference type="Proteomes" id="UP000053825"/>
    </source>
</evidence>
<proteinExistence type="predicted"/>
<sequence length="93" mass="10178">MCVPLPVFPFLYASSAVRAQQAVGWAACALLLVQGPRSLSDGVFTLEWKIGRAVSEVCYSPNSLEKGCKSGFCGYPVTVRSTHWRADQLVLRE</sequence>
<keyword evidence="2" id="KW-1185">Reference proteome</keyword>
<dbReference type="Proteomes" id="UP000053825">
    <property type="component" value="Unassembled WGS sequence"/>
</dbReference>
<gene>
    <name evidence="1" type="ORF">WH47_04083</name>
</gene>
<reference evidence="1 2" key="1">
    <citation type="submission" date="2015-07" db="EMBL/GenBank/DDBJ databases">
        <title>The genome of Habropoda laboriosa.</title>
        <authorList>
            <person name="Pan H."/>
            <person name="Kapheim K."/>
        </authorList>
    </citation>
    <scope>NUCLEOTIDE SEQUENCE [LARGE SCALE GENOMIC DNA]</scope>
    <source>
        <strain evidence="1">0110345459</strain>
    </source>
</reference>
<organism evidence="1 2">
    <name type="scientific">Habropoda laboriosa</name>
    <dbReference type="NCBI Taxonomy" id="597456"/>
    <lineage>
        <taxon>Eukaryota</taxon>
        <taxon>Metazoa</taxon>
        <taxon>Ecdysozoa</taxon>
        <taxon>Arthropoda</taxon>
        <taxon>Hexapoda</taxon>
        <taxon>Insecta</taxon>
        <taxon>Pterygota</taxon>
        <taxon>Neoptera</taxon>
        <taxon>Endopterygota</taxon>
        <taxon>Hymenoptera</taxon>
        <taxon>Apocrita</taxon>
        <taxon>Aculeata</taxon>
        <taxon>Apoidea</taxon>
        <taxon>Anthophila</taxon>
        <taxon>Apidae</taxon>
        <taxon>Habropoda</taxon>
    </lineage>
</organism>
<accession>A0A0L7QJP0</accession>
<evidence type="ECO:0000313" key="1">
    <source>
        <dbReference type="EMBL" id="KOC58804.1"/>
    </source>
</evidence>
<dbReference type="AlphaFoldDB" id="A0A0L7QJP0"/>
<protein>
    <submittedName>
        <fullName evidence="1">Uncharacterized protein</fullName>
    </submittedName>
</protein>